<evidence type="ECO:0000313" key="4">
    <source>
        <dbReference type="Proteomes" id="UP000289497"/>
    </source>
</evidence>
<dbReference type="OrthoDB" id="396426at2"/>
<gene>
    <name evidence="2" type="ORF">NCTC10179_00002</name>
    <name evidence="3" type="ORF">NCTC10179_00398</name>
</gene>
<dbReference type="AlphaFoldDB" id="A0A449B5J3"/>
<proteinExistence type="predicted"/>
<evidence type="ECO:0000256" key="1">
    <source>
        <dbReference type="SAM" id="Coils"/>
    </source>
</evidence>
<accession>A0A449B5J3</accession>
<evidence type="ECO:0000313" key="2">
    <source>
        <dbReference type="EMBL" id="VEU75846.1"/>
    </source>
</evidence>
<reference evidence="2 4" key="1">
    <citation type="submission" date="2019-01" db="EMBL/GenBank/DDBJ databases">
        <authorList>
            <consortium name="Pathogen Informatics"/>
        </authorList>
    </citation>
    <scope>NUCLEOTIDE SEQUENCE [LARGE SCALE GENOMIC DNA]</scope>
    <source>
        <strain evidence="2 4">NCTC10179</strain>
    </source>
</reference>
<keyword evidence="1" id="KW-0175">Coiled coil</keyword>
<name>A0A449B5J3_9BACT</name>
<dbReference type="EMBL" id="LR215039">
    <property type="protein sequence ID" value="VEU75846.1"/>
    <property type="molecule type" value="Genomic_DNA"/>
</dbReference>
<dbReference type="Proteomes" id="UP000289497">
    <property type="component" value="Chromosome"/>
</dbReference>
<sequence>MKKLLNEQSNSGLYQIHSSEEVSLVDINETKKVFQKIKSDQFIWDTVLSFTVEYAKKHNLYSPRDYVEYASKNLKWLFEKEKLSFKDLNFYATLHTNSDNPHLHLVFFEKEQKFINTRNGKKTFRQSGRFKKANLIKNLQHLNNLKSPQELEEIFETKKQVWNTKHTLQKTYKQSIVEQNNFKNSNQKITLLQYELSKIKSPRFKTLNEELKQKVLNVVEELIENNDDLSKEFSKITALINETPFNDKEKNNFKEKELSELKTNLANTLIKELTNENKLKLNYSYWRLKEINPHLAINYTPKVNVNSDNESDKDKSIRLPKIIYKALKSYKKAYEVFGTTKNKNL</sequence>
<protein>
    <submittedName>
        <fullName evidence="2">Uncharacterized protein</fullName>
    </submittedName>
</protein>
<dbReference type="RefSeq" id="WP_036435428.1">
    <property type="nucleotide sequence ID" value="NZ_LR215039.1"/>
</dbReference>
<dbReference type="Pfam" id="PF18555">
    <property type="entry name" value="MobL"/>
    <property type="match status" value="1"/>
</dbReference>
<evidence type="ECO:0000313" key="3">
    <source>
        <dbReference type="EMBL" id="VEU76225.1"/>
    </source>
</evidence>
<organism evidence="2 4">
    <name type="scientific">Mycoplasmopsis columboralis</name>
    <dbReference type="NCBI Taxonomy" id="171282"/>
    <lineage>
        <taxon>Bacteria</taxon>
        <taxon>Bacillati</taxon>
        <taxon>Mycoplasmatota</taxon>
        <taxon>Mycoplasmoidales</taxon>
        <taxon>Metamycoplasmataceae</taxon>
        <taxon>Mycoplasmopsis</taxon>
    </lineage>
</organism>
<feature type="coiled-coil region" evidence="1">
    <location>
        <begin position="212"/>
        <end position="271"/>
    </location>
</feature>
<keyword evidence="4" id="KW-1185">Reference proteome</keyword>
<dbReference type="InterPro" id="IPR041073">
    <property type="entry name" value="MobL"/>
</dbReference>
<dbReference type="EMBL" id="LR215039">
    <property type="protein sequence ID" value="VEU76225.1"/>
    <property type="molecule type" value="Genomic_DNA"/>
</dbReference>
<dbReference type="KEGG" id="mcou:NCTC10179_00002"/>
<dbReference type="KEGG" id="mcou:NCTC10179_00398"/>